<protein>
    <recommendedName>
        <fullName evidence="4">Secreted protein</fullName>
    </recommendedName>
</protein>
<name>A0A8E2ARD1_9APHY</name>
<evidence type="ECO:0000313" key="3">
    <source>
        <dbReference type="Proteomes" id="UP000250043"/>
    </source>
</evidence>
<reference evidence="2 3" key="1">
    <citation type="submission" date="2016-07" db="EMBL/GenBank/DDBJ databases">
        <title>Draft genome of the white-rot fungus Obba rivulosa 3A-2.</title>
        <authorList>
            <consortium name="DOE Joint Genome Institute"/>
            <person name="Miettinen O."/>
            <person name="Riley R."/>
            <person name="Acob R."/>
            <person name="Barry K."/>
            <person name="Cullen D."/>
            <person name="De Vries R."/>
            <person name="Hainaut M."/>
            <person name="Hatakka A."/>
            <person name="Henrissat B."/>
            <person name="Hilden K."/>
            <person name="Kuo R."/>
            <person name="Labutti K."/>
            <person name="Lipzen A."/>
            <person name="Makela M.R."/>
            <person name="Sandor L."/>
            <person name="Spatafora J.W."/>
            <person name="Grigoriev I.V."/>
            <person name="Hibbett D.S."/>
        </authorList>
    </citation>
    <scope>NUCLEOTIDE SEQUENCE [LARGE SCALE GENOMIC DNA]</scope>
    <source>
        <strain evidence="2 3">3A-2</strain>
    </source>
</reference>
<evidence type="ECO:0000313" key="2">
    <source>
        <dbReference type="EMBL" id="OCH89196.1"/>
    </source>
</evidence>
<dbReference type="Proteomes" id="UP000250043">
    <property type="component" value="Unassembled WGS sequence"/>
</dbReference>
<feature type="signal peptide" evidence="1">
    <location>
        <begin position="1"/>
        <end position="17"/>
    </location>
</feature>
<dbReference type="AlphaFoldDB" id="A0A8E2ARD1"/>
<evidence type="ECO:0000256" key="1">
    <source>
        <dbReference type="SAM" id="SignalP"/>
    </source>
</evidence>
<feature type="chain" id="PRO_5034641907" description="Secreted protein" evidence="1">
    <location>
        <begin position="18"/>
        <end position="158"/>
    </location>
</feature>
<accession>A0A8E2ARD1</accession>
<dbReference type="EMBL" id="KV722432">
    <property type="protein sequence ID" value="OCH89196.1"/>
    <property type="molecule type" value="Genomic_DNA"/>
</dbReference>
<sequence length="158" mass="17197">MGCCTCRLIRIPLTAWACITMSVNEHTERPVGDLREVRPADQCEQGMLDGHEIAANHATSSAQVLRGSLSTVDPWCRSIQATEGGIPKETDTRVLHSGCRHVRGGDQLREELSNPISSPALDQKSTTAHSRQVITANANSINSSVSLCVIFCRMHGIY</sequence>
<organism evidence="2 3">
    <name type="scientific">Obba rivulosa</name>
    <dbReference type="NCBI Taxonomy" id="1052685"/>
    <lineage>
        <taxon>Eukaryota</taxon>
        <taxon>Fungi</taxon>
        <taxon>Dikarya</taxon>
        <taxon>Basidiomycota</taxon>
        <taxon>Agaricomycotina</taxon>
        <taxon>Agaricomycetes</taxon>
        <taxon>Polyporales</taxon>
        <taxon>Gelatoporiaceae</taxon>
        <taxon>Obba</taxon>
    </lineage>
</organism>
<keyword evidence="1" id="KW-0732">Signal</keyword>
<evidence type="ECO:0008006" key="4">
    <source>
        <dbReference type="Google" id="ProtNLM"/>
    </source>
</evidence>
<gene>
    <name evidence="2" type="ORF">OBBRIDRAFT_32612</name>
</gene>
<proteinExistence type="predicted"/>
<keyword evidence="3" id="KW-1185">Reference proteome</keyword>